<protein>
    <submittedName>
        <fullName evidence="1">Uncharacterized protein</fullName>
    </submittedName>
</protein>
<accession>A0A0E0M025</accession>
<sequence length="82" mass="9073">MAPQPEELAFLQSLDGRRHHAPPITSPSVDDTLFPYVSRCAAGSKVLFAFPDFVHEGSFGALVSVYVKQKLGELMVFSYTRN</sequence>
<reference evidence="1" key="2">
    <citation type="submission" date="2018-05" db="EMBL/GenBank/DDBJ databases">
        <title>OpunRS2 (Oryza punctata Reference Sequence Version 2).</title>
        <authorList>
            <person name="Zhang J."/>
            <person name="Kudrna D."/>
            <person name="Lee S."/>
            <person name="Talag J."/>
            <person name="Welchert J."/>
            <person name="Wing R.A."/>
        </authorList>
    </citation>
    <scope>NUCLEOTIDE SEQUENCE [LARGE SCALE GENOMIC DNA]</scope>
</reference>
<reference evidence="1" key="1">
    <citation type="submission" date="2015-04" db="UniProtKB">
        <authorList>
            <consortium name="EnsemblPlants"/>
        </authorList>
    </citation>
    <scope>IDENTIFICATION</scope>
</reference>
<dbReference type="Proteomes" id="UP000026962">
    <property type="component" value="Chromosome 9"/>
</dbReference>
<evidence type="ECO:0000313" key="2">
    <source>
        <dbReference type="Proteomes" id="UP000026962"/>
    </source>
</evidence>
<dbReference type="HOGENOM" id="CLU_2562365_0_0_1"/>
<proteinExistence type="predicted"/>
<name>A0A0E0M025_ORYPU</name>
<keyword evidence="2" id="KW-1185">Reference proteome</keyword>
<dbReference type="Gramene" id="OPUNC09G05540.1">
    <property type="protein sequence ID" value="OPUNC09G05540.1"/>
    <property type="gene ID" value="OPUNC09G05540"/>
</dbReference>
<organism evidence="1">
    <name type="scientific">Oryza punctata</name>
    <name type="common">Red rice</name>
    <dbReference type="NCBI Taxonomy" id="4537"/>
    <lineage>
        <taxon>Eukaryota</taxon>
        <taxon>Viridiplantae</taxon>
        <taxon>Streptophyta</taxon>
        <taxon>Embryophyta</taxon>
        <taxon>Tracheophyta</taxon>
        <taxon>Spermatophyta</taxon>
        <taxon>Magnoliopsida</taxon>
        <taxon>Liliopsida</taxon>
        <taxon>Poales</taxon>
        <taxon>Poaceae</taxon>
        <taxon>BOP clade</taxon>
        <taxon>Oryzoideae</taxon>
        <taxon>Oryzeae</taxon>
        <taxon>Oryzinae</taxon>
        <taxon>Oryza</taxon>
    </lineage>
</organism>
<dbReference type="EnsemblPlants" id="OPUNC09G05540.1">
    <property type="protein sequence ID" value="OPUNC09G05540.1"/>
    <property type="gene ID" value="OPUNC09G05540"/>
</dbReference>
<evidence type="ECO:0000313" key="1">
    <source>
        <dbReference type="EnsemblPlants" id="OPUNC09G05540.1"/>
    </source>
</evidence>
<dbReference type="AlphaFoldDB" id="A0A0E0M025"/>